<evidence type="ECO:0000256" key="1">
    <source>
        <dbReference type="SAM" id="MobiDB-lite"/>
    </source>
</evidence>
<feature type="region of interest" description="Disordered" evidence="1">
    <location>
        <begin position="422"/>
        <end position="447"/>
    </location>
</feature>
<feature type="region of interest" description="Disordered" evidence="1">
    <location>
        <begin position="45"/>
        <end position="78"/>
    </location>
</feature>
<accession>A0A939F382</accession>
<sequence length="655" mass="68417">MEQAEAALVEHYPRLVRLAYITLPPSLGRHRRVLAAHAAVQRALPGTGAPVPAQRGPGGPGGQAGPGGPGGPGDGPRAGYAHLRLRVLTAVLAYDRRPRWWPAALPAPRALRPGLPLVYGLRLFPRSGGADELALEQALSGATATARAALVLHRLEGLEDPAVRTLLAEAGASDTGSALRTAHRLARTVADRGADGLFGSDGFDPCLVHTRPTDLLRRRQRTRLGWGAVAVAAALTAAAVTAGGEGSPAAPVPEATGAAVRTTVGARALNPSLLERAPDQEWADTSRVDYTVWPARGSRTGDKALLGRALRVWANPARTVRITATPGTPTVPPEKSPRLLYAGETDGTAVVLLHDDQRVVRYAEPADGKGGAPALDFVRTDDADVTTGAALVVSRTADSARYLLAPWIAESTTRDLLRPNTPAAELKTGDDGVTDPVARPTGTTGSGCTSWPALQLRSSSRIVEKHAFLLTDLGDLAPVHLTYTPPPGSSPPARQPREATGGPALLNWARTACELGQMRGQGVRSVNNWEYALQQLPESGGKASWVCTRADTWQGPGNVSVQLQLPDSAPVVARARNTAACSRFGQHVLAGATWRAKSGQWYLIAAGSRLVRSIEATGGVRATANGTTMAVRAGKGARAVLRAKLATGDTLAGLN</sequence>
<keyword evidence="3" id="KW-1185">Reference proteome</keyword>
<proteinExistence type="predicted"/>
<evidence type="ECO:0000313" key="3">
    <source>
        <dbReference type="Proteomes" id="UP000664167"/>
    </source>
</evidence>
<protein>
    <recommendedName>
        <fullName evidence="4">DNA-directed RNA polymerase specialized sigma subunit, sigma24 family</fullName>
    </recommendedName>
</protein>
<comment type="caution">
    <text evidence="2">The sequence shown here is derived from an EMBL/GenBank/DDBJ whole genome shotgun (WGS) entry which is preliminary data.</text>
</comment>
<name>A0A939F382_9ACTN</name>
<reference evidence="2" key="1">
    <citation type="submission" date="2021-03" db="EMBL/GenBank/DDBJ databases">
        <title>Streptomyces poriferae sp. nov., a novel marine sponge-derived Actinobacteria species with anti-MRSA activity.</title>
        <authorList>
            <person name="Sandoval-Powers M."/>
            <person name="Kralova S."/>
            <person name="Nguyen G.-S."/>
            <person name="Fawwal D."/>
            <person name="Degnes K."/>
            <person name="Klinkenberg G."/>
            <person name="Sletta H."/>
            <person name="Wentzel A."/>
            <person name="Liles M.R."/>
        </authorList>
    </citation>
    <scope>NUCLEOTIDE SEQUENCE</scope>
    <source>
        <strain evidence="2">DSM 41794</strain>
    </source>
</reference>
<organism evidence="2 3">
    <name type="scientific">Streptomyces beijiangensis</name>
    <dbReference type="NCBI Taxonomy" id="163361"/>
    <lineage>
        <taxon>Bacteria</taxon>
        <taxon>Bacillati</taxon>
        <taxon>Actinomycetota</taxon>
        <taxon>Actinomycetes</taxon>
        <taxon>Kitasatosporales</taxon>
        <taxon>Streptomycetaceae</taxon>
        <taxon>Streptomyces</taxon>
    </lineage>
</organism>
<dbReference type="Proteomes" id="UP000664167">
    <property type="component" value="Unassembled WGS sequence"/>
</dbReference>
<dbReference type="AlphaFoldDB" id="A0A939F382"/>
<evidence type="ECO:0000313" key="2">
    <source>
        <dbReference type="EMBL" id="MBO0511297.1"/>
    </source>
</evidence>
<dbReference type="EMBL" id="JAFLRJ010000041">
    <property type="protein sequence ID" value="MBO0511297.1"/>
    <property type="molecule type" value="Genomic_DNA"/>
</dbReference>
<feature type="compositionally biased region" description="Low complexity" evidence="1">
    <location>
        <begin position="45"/>
        <end position="55"/>
    </location>
</feature>
<evidence type="ECO:0008006" key="4">
    <source>
        <dbReference type="Google" id="ProtNLM"/>
    </source>
</evidence>
<gene>
    <name evidence="2" type="ORF">J0695_05655</name>
</gene>
<feature type="compositionally biased region" description="Gly residues" evidence="1">
    <location>
        <begin position="56"/>
        <end position="76"/>
    </location>
</feature>